<keyword evidence="10" id="KW-1185">Reference proteome</keyword>
<dbReference type="FunFam" id="3.40.50.300:FF:000263">
    <property type="entry name" value="Ras-related protein RABB1c"/>
    <property type="match status" value="1"/>
</dbReference>
<dbReference type="PROSITE" id="PS51419">
    <property type="entry name" value="RAB"/>
    <property type="match status" value="1"/>
</dbReference>
<keyword evidence="9" id="KW-1133">Transmembrane helix</keyword>
<dbReference type="KEGG" id="cmos:111434331"/>
<dbReference type="SMART" id="SM00175">
    <property type="entry name" value="RAB"/>
    <property type="match status" value="1"/>
</dbReference>
<organism evidence="10 11">
    <name type="scientific">Cucurbita moschata</name>
    <name type="common">Winter crookneck squash</name>
    <name type="synonym">Cucurbita pepo var. moschata</name>
    <dbReference type="NCBI Taxonomy" id="3662"/>
    <lineage>
        <taxon>Eukaryota</taxon>
        <taxon>Viridiplantae</taxon>
        <taxon>Streptophyta</taxon>
        <taxon>Embryophyta</taxon>
        <taxon>Tracheophyta</taxon>
        <taxon>Spermatophyta</taxon>
        <taxon>Magnoliopsida</taxon>
        <taxon>eudicotyledons</taxon>
        <taxon>Gunneridae</taxon>
        <taxon>Pentapetalae</taxon>
        <taxon>rosids</taxon>
        <taxon>fabids</taxon>
        <taxon>Cucurbitales</taxon>
        <taxon>Cucurbitaceae</taxon>
        <taxon>Cucurbiteae</taxon>
        <taxon>Cucurbita</taxon>
    </lineage>
</organism>
<dbReference type="SMART" id="SM00173">
    <property type="entry name" value="RAS"/>
    <property type="match status" value="1"/>
</dbReference>
<protein>
    <submittedName>
        <fullName evidence="11">Ras-related protein RABB1c-like</fullName>
    </submittedName>
</protein>
<reference evidence="11" key="1">
    <citation type="submission" date="2025-08" db="UniProtKB">
        <authorList>
            <consortium name="RefSeq"/>
        </authorList>
    </citation>
    <scope>IDENTIFICATION</scope>
    <source>
        <tissue evidence="11">Young leaves</tissue>
    </source>
</reference>
<dbReference type="InterPro" id="IPR005225">
    <property type="entry name" value="Small_GTP-bd"/>
</dbReference>
<name>A0A6J1EL97_CUCMO</name>
<feature type="transmembrane region" description="Helical" evidence="9">
    <location>
        <begin position="30"/>
        <end position="51"/>
    </location>
</feature>
<dbReference type="GO" id="GO:0003924">
    <property type="term" value="F:GTPase activity"/>
    <property type="evidence" value="ECO:0007669"/>
    <property type="project" value="InterPro"/>
</dbReference>
<evidence type="ECO:0000256" key="4">
    <source>
        <dbReference type="ARBA" id="ARBA00023134"/>
    </source>
</evidence>
<keyword evidence="9" id="KW-0812">Transmembrane</keyword>
<comment type="similarity">
    <text evidence="2">Belongs to the small GTPase superfamily. Rab family.</text>
</comment>
<dbReference type="RefSeq" id="XP_022927533.1">
    <property type="nucleotide sequence ID" value="XM_023071765.1"/>
</dbReference>
<dbReference type="NCBIfam" id="TIGR00231">
    <property type="entry name" value="small_GTP"/>
    <property type="match status" value="1"/>
</dbReference>
<evidence type="ECO:0000256" key="8">
    <source>
        <dbReference type="ARBA" id="ARBA00060176"/>
    </source>
</evidence>
<evidence type="ECO:0000313" key="10">
    <source>
        <dbReference type="Proteomes" id="UP000504609"/>
    </source>
</evidence>
<evidence type="ECO:0000313" key="11">
    <source>
        <dbReference type="RefSeq" id="XP_022927533.1"/>
    </source>
</evidence>
<dbReference type="InterPro" id="IPR001806">
    <property type="entry name" value="Small_GTPase"/>
</dbReference>
<evidence type="ECO:0000256" key="9">
    <source>
        <dbReference type="SAM" id="Phobius"/>
    </source>
</evidence>
<keyword evidence="5 9" id="KW-0472">Membrane</keyword>
<dbReference type="SMART" id="SM00176">
    <property type="entry name" value="RAN"/>
    <property type="match status" value="1"/>
</dbReference>
<dbReference type="CDD" id="cd01866">
    <property type="entry name" value="Rab2"/>
    <property type="match status" value="1"/>
</dbReference>
<comment type="function">
    <text evidence="8">Intracellular vesicle trafficking and protein transport.</text>
</comment>
<dbReference type="PRINTS" id="PR00449">
    <property type="entry name" value="RASTRNSFRMNG"/>
</dbReference>
<dbReference type="InterPro" id="IPR050209">
    <property type="entry name" value="Rab_GTPases_membrane_traffic"/>
</dbReference>
<dbReference type="GeneID" id="111434331"/>
<accession>A0A6J1EL97</accession>
<keyword evidence="3" id="KW-0547">Nucleotide-binding</keyword>
<evidence type="ECO:0000256" key="3">
    <source>
        <dbReference type="ARBA" id="ARBA00022741"/>
    </source>
</evidence>
<dbReference type="SUPFAM" id="SSF52540">
    <property type="entry name" value="P-loop containing nucleoside triphosphate hydrolases"/>
    <property type="match status" value="1"/>
</dbReference>
<evidence type="ECO:0000256" key="1">
    <source>
        <dbReference type="ARBA" id="ARBA00004342"/>
    </source>
</evidence>
<dbReference type="AlphaFoldDB" id="A0A6J1EL97"/>
<sequence length="251" mass="27580">MSVEGSEDVSGEQSLYINSNWQLNFLSPPISFFFFISGTGMSYAYLFKYIIIGDTGVGKSCLLLQFTDKRFQPVHDLTIGVEFGARMITIDSKPIKLQIWDTAGQESFRSITRSYYRGAAGALLVYDITRRETFNHLASWLEDARQHANANMTIMLIGNKCDLAHRRAVSTEEGEQFAKEHGLIFMEASAKTAQNVEEAFIQTAATIYKKIQDGVFDVSNESYGIKVGYGGIPGPSGGRDGTTAQSGGCCG</sequence>
<dbReference type="SMART" id="SM00174">
    <property type="entry name" value="RHO"/>
    <property type="match status" value="1"/>
</dbReference>
<evidence type="ECO:0000256" key="2">
    <source>
        <dbReference type="ARBA" id="ARBA00006270"/>
    </source>
</evidence>
<keyword evidence="6" id="KW-0449">Lipoprotein</keyword>
<comment type="subcellular location">
    <subcellularLocation>
        <location evidence="1">Cell membrane</location>
        <topology evidence="1">Lipid-anchor</topology>
        <orientation evidence="1">Cytoplasmic side</orientation>
    </subcellularLocation>
</comment>
<keyword evidence="4" id="KW-0342">GTP-binding</keyword>
<gene>
    <name evidence="11" type="primary">LOC111434331</name>
</gene>
<dbReference type="GO" id="GO:0005525">
    <property type="term" value="F:GTP binding"/>
    <property type="evidence" value="ECO:0007669"/>
    <property type="project" value="UniProtKB-KW"/>
</dbReference>
<evidence type="ECO:0000256" key="6">
    <source>
        <dbReference type="ARBA" id="ARBA00023288"/>
    </source>
</evidence>
<evidence type="ECO:0000256" key="7">
    <source>
        <dbReference type="ARBA" id="ARBA00023289"/>
    </source>
</evidence>
<proteinExistence type="inferred from homology"/>
<keyword evidence="7" id="KW-0636">Prenylation</keyword>
<dbReference type="PROSITE" id="PS51420">
    <property type="entry name" value="RHO"/>
    <property type="match status" value="1"/>
</dbReference>
<dbReference type="InterPro" id="IPR027417">
    <property type="entry name" value="P-loop_NTPase"/>
</dbReference>
<dbReference type="Gene3D" id="3.40.50.300">
    <property type="entry name" value="P-loop containing nucleotide triphosphate hydrolases"/>
    <property type="match status" value="1"/>
</dbReference>
<evidence type="ECO:0000256" key="5">
    <source>
        <dbReference type="ARBA" id="ARBA00023136"/>
    </source>
</evidence>
<dbReference type="Pfam" id="PF00071">
    <property type="entry name" value="Ras"/>
    <property type="match status" value="1"/>
</dbReference>
<dbReference type="PANTHER" id="PTHR47979">
    <property type="entry name" value="DRAB11-RELATED"/>
    <property type="match status" value="1"/>
</dbReference>
<dbReference type="GO" id="GO:0005886">
    <property type="term" value="C:plasma membrane"/>
    <property type="evidence" value="ECO:0007669"/>
    <property type="project" value="UniProtKB-SubCell"/>
</dbReference>
<dbReference type="Proteomes" id="UP000504609">
    <property type="component" value="Unplaced"/>
</dbReference>
<dbReference type="PROSITE" id="PS51421">
    <property type="entry name" value="RAS"/>
    <property type="match status" value="1"/>
</dbReference>